<dbReference type="Pfam" id="PF00704">
    <property type="entry name" value="Glyco_hydro_18"/>
    <property type="match status" value="1"/>
</dbReference>
<evidence type="ECO:0000256" key="4">
    <source>
        <dbReference type="RuleBase" id="RU004453"/>
    </source>
</evidence>
<evidence type="ECO:0000256" key="1">
    <source>
        <dbReference type="ARBA" id="ARBA00022801"/>
    </source>
</evidence>
<keyword evidence="2 3" id="KW-0326">Glycosidase</keyword>
<dbReference type="InterPro" id="IPR001223">
    <property type="entry name" value="Glyco_hydro18_cat"/>
</dbReference>
<name>A0A914Z8Q6_9BILA</name>
<evidence type="ECO:0000256" key="3">
    <source>
        <dbReference type="RuleBase" id="RU000489"/>
    </source>
</evidence>
<dbReference type="PROSITE" id="PS01095">
    <property type="entry name" value="GH18_1"/>
    <property type="match status" value="1"/>
</dbReference>
<evidence type="ECO:0000259" key="5">
    <source>
        <dbReference type="PROSITE" id="PS51910"/>
    </source>
</evidence>
<dbReference type="PANTHER" id="PTHR11177">
    <property type="entry name" value="CHITINASE"/>
    <property type="match status" value="1"/>
</dbReference>
<keyword evidence="6" id="KW-1185">Reference proteome</keyword>
<dbReference type="PROSITE" id="PS51910">
    <property type="entry name" value="GH18_2"/>
    <property type="match status" value="1"/>
</dbReference>
<proteinExistence type="inferred from homology"/>
<reference evidence="7" key="1">
    <citation type="submission" date="2022-11" db="UniProtKB">
        <authorList>
            <consortium name="WormBaseParasite"/>
        </authorList>
    </citation>
    <scope>IDENTIFICATION</scope>
</reference>
<accession>A0A914Z8Q6</accession>
<dbReference type="GO" id="GO:0005975">
    <property type="term" value="P:carbohydrate metabolic process"/>
    <property type="evidence" value="ECO:0007669"/>
    <property type="project" value="InterPro"/>
</dbReference>
<keyword evidence="1 3" id="KW-0378">Hydrolase</keyword>
<organism evidence="6 7">
    <name type="scientific">Panagrolaimus superbus</name>
    <dbReference type="NCBI Taxonomy" id="310955"/>
    <lineage>
        <taxon>Eukaryota</taxon>
        <taxon>Metazoa</taxon>
        <taxon>Ecdysozoa</taxon>
        <taxon>Nematoda</taxon>
        <taxon>Chromadorea</taxon>
        <taxon>Rhabditida</taxon>
        <taxon>Tylenchina</taxon>
        <taxon>Panagrolaimomorpha</taxon>
        <taxon>Panagrolaimoidea</taxon>
        <taxon>Panagrolaimidae</taxon>
        <taxon>Panagrolaimus</taxon>
    </lineage>
</organism>
<dbReference type="PANTHER" id="PTHR11177:SF317">
    <property type="entry name" value="CHITINASE 12-RELATED"/>
    <property type="match status" value="1"/>
</dbReference>
<dbReference type="GO" id="GO:0004568">
    <property type="term" value="F:chitinase activity"/>
    <property type="evidence" value="ECO:0007669"/>
    <property type="project" value="UniProtKB-ARBA"/>
</dbReference>
<dbReference type="GO" id="GO:0006032">
    <property type="term" value="P:chitin catabolic process"/>
    <property type="evidence" value="ECO:0007669"/>
    <property type="project" value="UniProtKB-ARBA"/>
</dbReference>
<sequence length="106" mass="11929">MASNEENRKKFAKSAIDFINKYNFDGIDIDWEYPESGDKDNFAKLLKDLKAVSNKKLVTIATASDSVKIDAGYDVPEIAKSVDFVNVMTYDFHGSWEQKTGQNSPL</sequence>
<feature type="domain" description="GH18" evidence="5">
    <location>
        <begin position="1"/>
        <end position="106"/>
    </location>
</feature>
<dbReference type="InterPro" id="IPR017853">
    <property type="entry name" value="GH"/>
</dbReference>
<dbReference type="WBParaSite" id="PSU_v2.g8713.t1">
    <property type="protein sequence ID" value="PSU_v2.g8713.t1"/>
    <property type="gene ID" value="PSU_v2.g8713"/>
</dbReference>
<dbReference type="InterPro" id="IPR001579">
    <property type="entry name" value="Glyco_hydro_18_chit_AS"/>
</dbReference>
<comment type="similarity">
    <text evidence="4">Belongs to the glycosyl hydrolase 18 family.</text>
</comment>
<dbReference type="AlphaFoldDB" id="A0A914Z8Q6"/>
<evidence type="ECO:0000313" key="7">
    <source>
        <dbReference type="WBParaSite" id="PSU_v2.g8713.t1"/>
    </source>
</evidence>
<dbReference type="Proteomes" id="UP000887577">
    <property type="component" value="Unplaced"/>
</dbReference>
<protein>
    <submittedName>
        <fullName evidence="7">GH18 domain-containing protein</fullName>
    </submittedName>
</protein>
<evidence type="ECO:0000256" key="2">
    <source>
        <dbReference type="ARBA" id="ARBA00023295"/>
    </source>
</evidence>
<dbReference type="Gene3D" id="3.20.20.80">
    <property type="entry name" value="Glycosidases"/>
    <property type="match status" value="1"/>
</dbReference>
<evidence type="ECO:0000313" key="6">
    <source>
        <dbReference type="Proteomes" id="UP000887577"/>
    </source>
</evidence>
<dbReference type="InterPro" id="IPR050314">
    <property type="entry name" value="Glycosyl_Hydrlase_18"/>
</dbReference>
<dbReference type="SUPFAM" id="SSF51445">
    <property type="entry name" value="(Trans)glycosidases"/>
    <property type="match status" value="1"/>
</dbReference>